<dbReference type="EMBL" id="KV427605">
    <property type="protein sequence ID" value="KZT13147.1"/>
    <property type="molecule type" value="Genomic_DNA"/>
</dbReference>
<dbReference type="InParanoid" id="A0A165IJ30"/>
<dbReference type="OrthoDB" id="2805264at2759"/>
<keyword evidence="2" id="KW-1185">Reference proteome</keyword>
<dbReference type="GeneID" id="63820531"/>
<gene>
    <name evidence="1" type="ORF">LAESUDRAFT_638887</name>
</gene>
<accession>A0A165IJ30</accession>
<proteinExistence type="predicted"/>
<sequence length="64" mass="6979">MLEAGKAGPRVHWRGDWVSILETEVSDNLVNERGLRESHGARCTVTIDGDGDAELCFVQVGDIP</sequence>
<dbReference type="AlphaFoldDB" id="A0A165IJ30"/>
<reference evidence="1 2" key="1">
    <citation type="journal article" date="2016" name="Mol. Biol. Evol.">
        <title>Comparative Genomics of Early-Diverging Mushroom-Forming Fungi Provides Insights into the Origins of Lignocellulose Decay Capabilities.</title>
        <authorList>
            <person name="Nagy L.G."/>
            <person name="Riley R."/>
            <person name="Tritt A."/>
            <person name="Adam C."/>
            <person name="Daum C."/>
            <person name="Floudas D."/>
            <person name="Sun H."/>
            <person name="Yadav J.S."/>
            <person name="Pangilinan J."/>
            <person name="Larsson K.H."/>
            <person name="Matsuura K."/>
            <person name="Barry K."/>
            <person name="Labutti K."/>
            <person name="Kuo R."/>
            <person name="Ohm R.A."/>
            <person name="Bhattacharya S.S."/>
            <person name="Shirouzu T."/>
            <person name="Yoshinaga Y."/>
            <person name="Martin F.M."/>
            <person name="Grigoriev I.V."/>
            <person name="Hibbett D.S."/>
        </authorList>
    </citation>
    <scope>NUCLEOTIDE SEQUENCE [LARGE SCALE GENOMIC DNA]</scope>
    <source>
        <strain evidence="1 2">93-53</strain>
    </source>
</reference>
<protein>
    <submittedName>
        <fullName evidence="1">Uncharacterized protein</fullName>
    </submittedName>
</protein>
<name>A0A165IJ30_9APHY</name>
<dbReference type="RefSeq" id="XP_040770657.1">
    <property type="nucleotide sequence ID" value="XM_040903500.1"/>
</dbReference>
<dbReference type="Proteomes" id="UP000076871">
    <property type="component" value="Unassembled WGS sequence"/>
</dbReference>
<evidence type="ECO:0000313" key="1">
    <source>
        <dbReference type="EMBL" id="KZT13147.1"/>
    </source>
</evidence>
<evidence type="ECO:0000313" key="2">
    <source>
        <dbReference type="Proteomes" id="UP000076871"/>
    </source>
</evidence>
<organism evidence="1 2">
    <name type="scientific">Laetiporus sulphureus 93-53</name>
    <dbReference type="NCBI Taxonomy" id="1314785"/>
    <lineage>
        <taxon>Eukaryota</taxon>
        <taxon>Fungi</taxon>
        <taxon>Dikarya</taxon>
        <taxon>Basidiomycota</taxon>
        <taxon>Agaricomycotina</taxon>
        <taxon>Agaricomycetes</taxon>
        <taxon>Polyporales</taxon>
        <taxon>Laetiporus</taxon>
    </lineage>
</organism>